<dbReference type="Proteomes" id="UP000515153">
    <property type="component" value="Unplaced"/>
</dbReference>
<dbReference type="GeneID" id="41964370"/>
<dbReference type="RefSeq" id="XP_030977814.1">
    <property type="nucleotide sequence ID" value="XM_031129462.1"/>
</dbReference>
<reference evidence="2" key="2">
    <citation type="submission" date="2019-10" db="EMBL/GenBank/DDBJ databases">
        <authorList>
            <consortium name="NCBI Genome Project"/>
        </authorList>
    </citation>
    <scope>NUCLEOTIDE SEQUENCE</scope>
    <source>
        <strain evidence="2">NI907</strain>
    </source>
</reference>
<protein>
    <submittedName>
        <fullName evidence="2">Uncharacterized protein</fullName>
    </submittedName>
</protein>
<reference evidence="2" key="1">
    <citation type="journal article" date="2019" name="Mol. Biol. Evol.">
        <title>Blast fungal genomes show frequent chromosomal changes, gene gains and losses, and effector gene turnover.</title>
        <authorList>
            <person name="Gomez Luciano L.B."/>
            <person name="Jason Tsai I."/>
            <person name="Chuma I."/>
            <person name="Tosa Y."/>
            <person name="Chen Y.H."/>
            <person name="Li J.Y."/>
            <person name="Li M.Y."/>
            <person name="Jade Lu M.Y."/>
            <person name="Nakayashiki H."/>
            <person name="Li W.H."/>
        </authorList>
    </citation>
    <scope>NUCLEOTIDE SEQUENCE</scope>
    <source>
        <strain evidence="2">NI907</strain>
    </source>
</reference>
<keyword evidence="1" id="KW-1185">Reference proteome</keyword>
<reference evidence="2" key="3">
    <citation type="submission" date="2025-08" db="UniProtKB">
        <authorList>
            <consortium name="RefSeq"/>
        </authorList>
    </citation>
    <scope>IDENTIFICATION</scope>
    <source>
        <strain evidence="2">NI907</strain>
    </source>
</reference>
<evidence type="ECO:0000313" key="2">
    <source>
        <dbReference type="RefSeq" id="XP_030977814.1"/>
    </source>
</evidence>
<dbReference type="InterPro" id="IPR027417">
    <property type="entry name" value="P-loop_NTPase"/>
</dbReference>
<gene>
    <name evidence="2" type="ORF">PgNI_09478</name>
</gene>
<proteinExistence type="predicted"/>
<sequence>MSSSRSFVWYLRTTDQPHLEFHRLMLFLLPNLVARPRDVLRLPELVVNTVPFKLAPQDAVAVADMIRKFFSIILRQRNPPEVTSNIANGDGQAIAMMAATRAQEAAGNMLQLGVRPNRLPSIDDMNAPFAEFMRMLEDPSNSAETAEKMRDTMREIIDRFRIRSNWGRNTSDPAGPAGSRSEIISNIKLELLVFTQDDHKFKAKVDNATLDQLCSERVGKTSELLETIQNTLTEDGKPPKVLVFSRFQKFLHILHRAAMAKRQLAPLLFSDELNRVERREMIHEFSRRDGKHNNIILITQQATTIGLLVRVWT</sequence>
<dbReference type="KEGG" id="pgri:PgNI_09478"/>
<dbReference type="Gene3D" id="3.40.50.300">
    <property type="entry name" value="P-loop containing nucleotide triphosphate hydrolases"/>
    <property type="match status" value="1"/>
</dbReference>
<name>A0A6P8ASF5_PYRGI</name>
<dbReference type="SUPFAM" id="SSF52540">
    <property type="entry name" value="P-loop containing nucleoside triphosphate hydrolases"/>
    <property type="match status" value="1"/>
</dbReference>
<accession>A0A6P8ASF5</accession>
<dbReference type="AlphaFoldDB" id="A0A6P8ASF5"/>
<evidence type="ECO:0000313" key="1">
    <source>
        <dbReference type="Proteomes" id="UP000515153"/>
    </source>
</evidence>
<organism evidence="1 2">
    <name type="scientific">Pyricularia grisea</name>
    <name type="common">Crabgrass-specific blast fungus</name>
    <name type="synonym">Magnaporthe grisea</name>
    <dbReference type="NCBI Taxonomy" id="148305"/>
    <lineage>
        <taxon>Eukaryota</taxon>
        <taxon>Fungi</taxon>
        <taxon>Dikarya</taxon>
        <taxon>Ascomycota</taxon>
        <taxon>Pezizomycotina</taxon>
        <taxon>Sordariomycetes</taxon>
        <taxon>Sordariomycetidae</taxon>
        <taxon>Magnaporthales</taxon>
        <taxon>Pyriculariaceae</taxon>
        <taxon>Pyricularia</taxon>
    </lineage>
</organism>